<dbReference type="GO" id="GO:0005524">
    <property type="term" value="F:ATP binding"/>
    <property type="evidence" value="ECO:0007669"/>
    <property type="project" value="UniProtKB-KW"/>
</dbReference>
<evidence type="ECO:0000256" key="1">
    <source>
        <dbReference type="ARBA" id="ARBA00022527"/>
    </source>
</evidence>
<dbReference type="EMBL" id="PKPP01008500">
    <property type="protein sequence ID" value="PWA50526.1"/>
    <property type="molecule type" value="Genomic_DNA"/>
</dbReference>
<dbReference type="GO" id="GO:0030246">
    <property type="term" value="F:carbohydrate binding"/>
    <property type="evidence" value="ECO:0007669"/>
    <property type="project" value="UniProtKB-KW"/>
</dbReference>
<evidence type="ECO:0000256" key="3">
    <source>
        <dbReference type="ARBA" id="ARBA00022840"/>
    </source>
</evidence>
<dbReference type="GO" id="GO:0004674">
    <property type="term" value="F:protein serine/threonine kinase activity"/>
    <property type="evidence" value="ECO:0007669"/>
    <property type="project" value="UniProtKB-KW"/>
</dbReference>
<protein>
    <submittedName>
        <fullName evidence="4">Concanavalin A-like lectin/glucanase, subgroup</fullName>
    </submittedName>
</protein>
<dbReference type="STRING" id="35608.A0A2U1LNE9"/>
<keyword evidence="4" id="KW-0430">Lectin</keyword>
<dbReference type="Proteomes" id="UP000245207">
    <property type="component" value="Unassembled WGS sequence"/>
</dbReference>
<gene>
    <name evidence="4" type="ORF">CTI12_AA322890</name>
</gene>
<keyword evidence="1" id="KW-0418">Kinase</keyword>
<keyword evidence="1" id="KW-0723">Serine/threonine-protein kinase</keyword>
<accession>A0A2U1LNE9</accession>
<reference evidence="4 5" key="1">
    <citation type="journal article" date="2018" name="Mol. Plant">
        <title>The genome of Artemisia annua provides insight into the evolution of Asteraceae family and artemisinin biosynthesis.</title>
        <authorList>
            <person name="Shen Q."/>
            <person name="Zhang L."/>
            <person name="Liao Z."/>
            <person name="Wang S."/>
            <person name="Yan T."/>
            <person name="Shi P."/>
            <person name="Liu M."/>
            <person name="Fu X."/>
            <person name="Pan Q."/>
            <person name="Wang Y."/>
            <person name="Lv Z."/>
            <person name="Lu X."/>
            <person name="Zhang F."/>
            <person name="Jiang W."/>
            <person name="Ma Y."/>
            <person name="Chen M."/>
            <person name="Hao X."/>
            <person name="Li L."/>
            <person name="Tang Y."/>
            <person name="Lv G."/>
            <person name="Zhou Y."/>
            <person name="Sun X."/>
            <person name="Brodelius P.E."/>
            <person name="Rose J.K.C."/>
            <person name="Tang K."/>
        </authorList>
    </citation>
    <scope>NUCLEOTIDE SEQUENCE [LARGE SCALE GENOMIC DNA]</scope>
    <source>
        <strain evidence="5">cv. Huhao1</strain>
        <tissue evidence="4">Leaf</tissue>
    </source>
</reference>
<keyword evidence="2" id="KW-0547">Nucleotide-binding</keyword>
<evidence type="ECO:0000256" key="2">
    <source>
        <dbReference type="ARBA" id="ARBA00022741"/>
    </source>
</evidence>
<organism evidence="4 5">
    <name type="scientific">Artemisia annua</name>
    <name type="common">Sweet wormwood</name>
    <dbReference type="NCBI Taxonomy" id="35608"/>
    <lineage>
        <taxon>Eukaryota</taxon>
        <taxon>Viridiplantae</taxon>
        <taxon>Streptophyta</taxon>
        <taxon>Embryophyta</taxon>
        <taxon>Tracheophyta</taxon>
        <taxon>Spermatophyta</taxon>
        <taxon>Magnoliopsida</taxon>
        <taxon>eudicotyledons</taxon>
        <taxon>Gunneridae</taxon>
        <taxon>Pentapetalae</taxon>
        <taxon>asterids</taxon>
        <taxon>campanulids</taxon>
        <taxon>Asterales</taxon>
        <taxon>Asteraceae</taxon>
        <taxon>Asteroideae</taxon>
        <taxon>Anthemideae</taxon>
        <taxon>Artemisiinae</taxon>
        <taxon>Artemisia</taxon>
    </lineage>
</organism>
<proteinExistence type="predicted"/>
<evidence type="ECO:0000313" key="4">
    <source>
        <dbReference type="EMBL" id="PWA50526.1"/>
    </source>
</evidence>
<name>A0A2U1LNE9_ARTAN</name>
<dbReference type="PANTHER" id="PTHR47989">
    <property type="entry name" value="OS01G0750732 PROTEIN"/>
    <property type="match status" value="1"/>
</dbReference>
<comment type="caution">
    <text evidence="4">The sequence shown here is derived from an EMBL/GenBank/DDBJ whole genome shotgun (WGS) entry which is preliminary data.</text>
</comment>
<keyword evidence="1" id="KW-0808">Transferase</keyword>
<evidence type="ECO:0000313" key="5">
    <source>
        <dbReference type="Proteomes" id="UP000245207"/>
    </source>
</evidence>
<keyword evidence="3" id="KW-0067">ATP-binding</keyword>
<keyword evidence="5" id="KW-1185">Reference proteome</keyword>
<sequence>MVDRSGPESASLSFRSNIAYKGSAKTFTSSDMEKATDNFNELGVLGEGGFGLKLLSNEDGL</sequence>
<dbReference type="Gene3D" id="3.30.200.20">
    <property type="entry name" value="Phosphorylase Kinase, domain 1"/>
    <property type="match status" value="1"/>
</dbReference>
<dbReference type="AlphaFoldDB" id="A0A2U1LNE9"/>
<dbReference type="PANTHER" id="PTHR47989:SF9">
    <property type="entry name" value="PROTEIN KINASE SUPERFAMILY PROTEIN"/>
    <property type="match status" value="1"/>
</dbReference>